<sequence>MKKYIIFIFSFVLLYIVYQFVTGWVLTALYTPDIFSTNKNLSQDVSFGQTTSMPLLVTLLIATLAYLMSQKLFKSSKK</sequence>
<proteinExistence type="predicted"/>
<evidence type="ECO:0000256" key="1">
    <source>
        <dbReference type="SAM" id="Phobius"/>
    </source>
</evidence>
<feature type="transmembrane region" description="Helical" evidence="1">
    <location>
        <begin position="51"/>
        <end position="68"/>
    </location>
</feature>
<name>A0ABX7E3Y6_9BACI</name>
<reference evidence="2 3" key="1">
    <citation type="submission" date="2020-11" db="EMBL/GenBank/DDBJ databases">
        <title>Taxonomic evaluation of the Bacillus sporothermodurans group of bacteria based on whole genome sequences.</title>
        <authorList>
            <person name="Fiedler G."/>
            <person name="Herbstmann A.-D."/>
            <person name="Doll E."/>
            <person name="Wenning M."/>
            <person name="Brinks E."/>
            <person name="Kabisch J."/>
            <person name="Breitenwieser F."/>
            <person name="Lappann M."/>
            <person name="Boehnlein C."/>
            <person name="Franz C."/>
        </authorList>
    </citation>
    <scope>NUCLEOTIDE SEQUENCE [LARGE SCALE GENOMIC DNA]</scope>
    <source>
        <strain evidence="2 3">JCM 19841</strain>
    </source>
</reference>
<dbReference type="EMBL" id="CP065425">
    <property type="protein sequence ID" value="QQZ09956.1"/>
    <property type="molecule type" value="Genomic_DNA"/>
</dbReference>
<gene>
    <name evidence="2" type="ORF">I5776_02995</name>
</gene>
<accession>A0ABX7E3Y6</accession>
<keyword evidence="1" id="KW-0472">Membrane</keyword>
<keyword evidence="3" id="KW-1185">Reference proteome</keyword>
<keyword evidence="1" id="KW-1133">Transmembrane helix</keyword>
<evidence type="ECO:0000313" key="3">
    <source>
        <dbReference type="Proteomes" id="UP000595691"/>
    </source>
</evidence>
<protein>
    <submittedName>
        <fullName evidence="2">Uncharacterized protein</fullName>
    </submittedName>
</protein>
<dbReference type="RefSeq" id="WP_202778906.1">
    <property type="nucleotide sequence ID" value="NZ_CP065425.1"/>
</dbReference>
<evidence type="ECO:0000313" key="2">
    <source>
        <dbReference type="EMBL" id="QQZ09956.1"/>
    </source>
</evidence>
<feature type="transmembrane region" description="Helical" evidence="1">
    <location>
        <begin position="7"/>
        <end position="31"/>
    </location>
</feature>
<dbReference type="Proteomes" id="UP000595691">
    <property type="component" value="Chromosome"/>
</dbReference>
<organism evidence="2 3">
    <name type="scientific">Heyndrickxia vini</name>
    <dbReference type="NCBI Taxonomy" id="1476025"/>
    <lineage>
        <taxon>Bacteria</taxon>
        <taxon>Bacillati</taxon>
        <taxon>Bacillota</taxon>
        <taxon>Bacilli</taxon>
        <taxon>Bacillales</taxon>
        <taxon>Bacillaceae</taxon>
        <taxon>Heyndrickxia</taxon>
    </lineage>
</organism>
<keyword evidence="1" id="KW-0812">Transmembrane</keyword>